<evidence type="ECO:0000313" key="4">
    <source>
        <dbReference type="Proteomes" id="UP000178109"/>
    </source>
</evidence>
<dbReference type="Gene3D" id="3.90.45.10">
    <property type="entry name" value="Peptide deformylase"/>
    <property type="match status" value="1"/>
</dbReference>
<keyword evidence="2" id="KW-0648">Protein biosynthesis</keyword>
<accession>A0A1G2BY32</accession>
<feature type="active site" evidence="2">
    <location>
        <position position="136"/>
    </location>
</feature>
<dbReference type="EMBL" id="MHKO01000005">
    <property type="protein sequence ID" value="OGY93107.1"/>
    <property type="molecule type" value="Genomic_DNA"/>
</dbReference>
<feature type="binding site" evidence="2">
    <location>
        <position position="135"/>
    </location>
    <ligand>
        <name>Fe cation</name>
        <dbReference type="ChEBI" id="CHEBI:24875"/>
    </ligand>
</feature>
<comment type="function">
    <text evidence="2">Removes the formyl group from the N-terminal Met of newly synthesized proteins. Requires at least a dipeptide for an efficient rate of reaction. N-terminal L-methionine is a prerequisite for activity but the enzyme has broad specificity at other positions.</text>
</comment>
<dbReference type="SUPFAM" id="SSF56420">
    <property type="entry name" value="Peptide deformylase"/>
    <property type="match status" value="1"/>
</dbReference>
<dbReference type="HAMAP" id="MF_00163">
    <property type="entry name" value="Pep_deformylase"/>
    <property type="match status" value="1"/>
</dbReference>
<gene>
    <name evidence="2" type="primary">def</name>
    <name evidence="3" type="ORF">A3H70_01860</name>
</gene>
<dbReference type="CDD" id="cd00487">
    <property type="entry name" value="Pep_deformylase"/>
    <property type="match status" value="1"/>
</dbReference>
<dbReference type="GO" id="GO:0046872">
    <property type="term" value="F:metal ion binding"/>
    <property type="evidence" value="ECO:0007669"/>
    <property type="project" value="UniProtKB-KW"/>
</dbReference>
<name>A0A1G2BY32_9BACT</name>
<evidence type="ECO:0000256" key="2">
    <source>
        <dbReference type="HAMAP-Rule" id="MF_00163"/>
    </source>
</evidence>
<evidence type="ECO:0000313" key="3">
    <source>
        <dbReference type="EMBL" id="OGY93107.1"/>
    </source>
</evidence>
<dbReference type="EC" id="3.5.1.88" evidence="2"/>
<feature type="binding site" evidence="2">
    <location>
        <position position="139"/>
    </location>
    <ligand>
        <name>Fe cation</name>
        <dbReference type="ChEBI" id="CHEBI:24875"/>
    </ligand>
</feature>
<dbReference type="PRINTS" id="PR01576">
    <property type="entry name" value="PDEFORMYLASE"/>
</dbReference>
<dbReference type="GO" id="GO:0006412">
    <property type="term" value="P:translation"/>
    <property type="evidence" value="ECO:0007669"/>
    <property type="project" value="UniProtKB-UniRule"/>
</dbReference>
<sequence length="199" mass="21936">MSKLKLIIYPAPSLQKPSIKVTDFVVAKKLVPDMIDTMNSAKGIGLAAVQIGQSIRLAIVNKDADESLKEHLVIINPKIFSASSEIDTEEEGCLSIPGKTCLVPRHRKIKIRYTDVSGQEQKLKATGLFARVIQHEIDHLDGVLIIERTMKMIKGQTKAAIAEGLADYRAGRVAGPYKNMAEFKASRQKRKTLGSILEK</sequence>
<dbReference type="AlphaFoldDB" id="A0A1G2BY32"/>
<dbReference type="NCBIfam" id="NF001159">
    <property type="entry name" value="PRK00150.1-3"/>
    <property type="match status" value="1"/>
</dbReference>
<dbReference type="Pfam" id="PF01327">
    <property type="entry name" value="Pep_deformylase"/>
    <property type="match status" value="1"/>
</dbReference>
<evidence type="ECO:0000256" key="1">
    <source>
        <dbReference type="ARBA" id="ARBA00010759"/>
    </source>
</evidence>
<comment type="cofactor">
    <cofactor evidence="2">
        <name>Fe(2+)</name>
        <dbReference type="ChEBI" id="CHEBI:29033"/>
    </cofactor>
    <text evidence="2">Binds 1 Fe(2+) ion.</text>
</comment>
<reference evidence="3 4" key="1">
    <citation type="journal article" date="2016" name="Nat. Commun.">
        <title>Thousands of microbial genomes shed light on interconnected biogeochemical processes in an aquifer system.</title>
        <authorList>
            <person name="Anantharaman K."/>
            <person name="Brown C.T."/>
            <person name="Hug L.A."/>
            <person name="Sharon I."/>
            <person name="Castelle C.J."/>
            <person name="Probst A.J."/>
            <person name="Thomas B.C."/>
            <person name="Singh A."/>
            <person name="Wilkins M.J."/>
            <person name="Karaoz U."/>
            <person name="Brodie E.L."/>
            <person name="Williams K.H."/>
            <person name="Hubbard S.S."/>
            <person name="Banfield J.F."/>
        </authorList>
    </citation>
    <scope>NUCLEOTIDE SEQUENCE [LARGE SCALE GENOMIC DNA]</scope>
</reference>
<dbReference type="Proteomes" id="UP000178109">
    <property type="component" value="Unassembled WGS sequence"/>
</dbReference>
<dbReference type="NCBIfam" id="TIGR00079">
    <property type="entry name" value="pept_deformyl"/>
    <property type="match status" value="1"/>
</dbReference>
<proteinExistence type="inferred from homology"/>
<comment type="similarity">
    <text evidence="1 2">Belongs to the polypeptide deformylase family.</text>
</comment>
<protein>
    <recommendedName>
        <fullName evidence="2">Peptide deformylase</fullName>
        <shortName evidence="2">PDF</shortName>
        <ecNumber evidence="2">3.5.1.88</ecNumber>
    </recommendedName>
    <alternativeName>
        <fullName evidence="2">Polypeptide deformylase</fullName>
    </alternativeName>
</protein>
<dbReference type="GO" id="GO:0042586">
    <property type="term" value="F:peptide deformylase activity"/>
    <property type="evidence" value="ECO:0007669"/>
    <property type="project" value="UniProtKB-UniRule"/>
</dbReference>
<dbReference type="InterPro" id="IPR023635">
    <property type="entry name" value="Peptide_deformylase"/>
</dbReference>
<comment type="catalytic activity">
    <reaction evidence="2">
        <text>N-terminal N-formyl-L-methionyl-[peptide] + H2O = N-terminal L-methionyl-[peptide] + formate</text>
        <dbReference type="Rhea" id="RHEA:24420"/>
        <dbReference type="Rhea" id="RHEA-COMP:10639"/>
        <dbReference type="Rhea" id="RHEA-COMP:10640"/>
        <dbReference type="ChEBI" id="CHEBI:15377"/>
        <dbReference type="ChEBI" id="CHEBI:15740"/>
        <dbReference type="ChEBI" id="CHEBI:49298"/>
        <dbReference type="ChEBI" id="CHEBI:64731"/>
        <dbReference type="EC" id="3.5.1.88"/>
    </reaction>
</comment>
<keyword evidence="2" id="KW-0408">Iron</keyword>
<keyword evidence="2" id="KW-0378">Hydrolase</keyword>
<organism evidence="3 4">
    <name type="scientific">Candidatus Komeilibacteria bacterium RIFCSPLOWO2_02_FULL_48_11</name>
    <dbReference type="NCBI Taxonomy" id="1798553"/>
    <lineage>
        <taxon>Bacteria</taxon>
        <taxon>Candidatus Komeiliibacteriota</taxon>
    </lineage>
</organism>
<dbReference type="PANTHER" id="PTHR10458">
    <property type="entry name" value="PEPTIDE DEFORMYLASE"/>
    <property type="match status" value="1"/>
</dbReference>
<dbReference type="STRING" id="1798553.A3H70_01860"/>
<feature type="binding site" evidence="2">
    <location>
        <position position="93"/>
    </location>
    <ligand>
        <name>Fe cation</name>
        <dbReference type="ChEBI" id="CHEBI:24875"/>
    </ligand>
</feature>
<dbReference type="InterPro" id="IPR036821">
    <property type="entry name" value="Peptide_deformylase_sf"/>
</dbReference>
<keyword evidence="2" id="KW-0479">Metal-binding</keyword>
<comment type="caution">
    <text evidence="3">The sequence shown here is derived from an EMBL/GenBank/DDBJ whole genome shotgun (WGS) entry which is preliminary data.</text>
</comment>
<dbReference type="PANTHER" id="PTHR10458:SF22">
    <property type="entry name" value="PEPTIDE DEFORMYLASE"/>
    <property type="match status" value="1"/>
</dbReference>